<protein>
    <submittedName>
        <fullName evidence="1">Uncharacterized protein</fullName>
    </submittedName>
</protein>
<dbReference type="OrthoDB" id="3881872at2759"/>
<dbReference type="HOGENOM" id="CLU_1069666_0_0_1"/>
<keyword evidence="2" id="KW-1185">Reference proteome</keyword>
<proteinExistence type="predicted"/>
<organism evidence="1 2">
    <name type="scientific">Dothistroma septosporum (strain NZE10 / CBS 128990)</name>
    <name type="common">Red band needle blight fungus</name>
    <name type="synonym">Mycosphaerella pini</name>
    <dbReference type="NCBI Taxonomy" id="675120"/>
    <lineage>
        <taxon>Eukaryota</taxon>
        <taxon>Fungi</taxon>
        <taxon>Dikarya</taxon>
        <taxon>Ascomycota</taxon>
        <taxon>Pezizomycotina</taxon>
        <taxon>Dothideomycetes</taxon>
        <taxon>Dothideomycetidae</taxon>
        <taxon>Mycosphaerellales</taxon>
        <taxon>Mycosphaerellaceae</taxon>
        <taxon>Dothistroma</taxon>
    </lineage>
</organism>
<name>N1Q475_DOTSN</name>
<dbReference type="eggNOG" id="ENOG502RHG9">
    <property type="taxonomic scope" value="Eukaryota"/>
</dbReference>
<accession>N1Q475</accession>
<dbReference type="EMBL" id="KB446535">
    <property type="protein sequence ID" value="EME50063.1"/>
    <property type="molecule type" value="Genomic_DNA"/>
</dbReference>
<reference evidence="1 2" key="2">
    <citation type="journal article" date="2012" name="PLoS Pathog.">
        <title>Diverse lifestyles and strategies of plant pathogenesis encoded in the genomes of eighteen Dothideomycetes fungi.</title>
        <authorList>
            <person name="Ohm R.A."/>
            <person name="Feau N."/>
            <person name="Henrissat B."/>
            <person name="Schoch C.L."/>
            <person name="Horwitz B.A."/>
            <person name="Barry K.W."/>
            <person name="Condon B.J."/>
            <person name="Copeland A.C."/>
            <person name="Dhillon B."/>
            <person name="Glaser F."/>
            <person name="Hesse C.N."/>
            <person name="Kosti I."/>
            <person name="LaButti K."/>
            <person name="Lindquist E.A."/>
            <person name="Lucas S."/>
            <person name="Salamov A.A."/>
            <person name="Bradshaw R.E."/>
            <person name="Ciuffetti L."/>
            <person name="Hamelin R.C."/>
            <person name="Kema G.H.J."/>
            <person name="Lawrence C."/>
            <person name="Scott J.A."/>
            <person name="Spatafora J.W."/>
            <person name="Turgeon B.G."/>
            <person name="de Wit P.J.G.M."/>
            <person name="Zhong S."/>
            <person name="Goodwin S.B."/>
            <person name="Grigoriev I.V."/>
        </authorList>
    </citation>
    <scope>NUCLEOTIDE SEQUENCE [LARGE SCALE GENOMIC DNA]</scope>
    <source>
        <strain evidence="2">NZE10 / CBS 128990</strain>
    </source>
</reference>
<reference evidence="2" key="1">
    <citation type="journal article" date="2012" name="PLoS Genet.">
        <title>The genomes of the fungal plant pathogens Cladosporium fulvum and Dothistroma septosporum reveal adaptation to different hosts and lifestyles but also signatures of common ancestry.</title>
        <authorList>
            <person name="de Wit P.J.G.M."/>
            <person name="van der Burgt A."/>
            <person name="Oekmen B."/>
            <person name="Stergiopoulos I."/>
            <person name="Abd-Elsalam K.A."/>
            <person name="Aerts A.L."/>
            <person name="Bahkali A.H."/>
            <person name="Beenen H.G."/>
            <person name="Chettri P."/>
            <person name="Cox M.P."/>
            <person name="Datema E."/>
            <person name="de Vries R.P."/>
            <person name="Dhillon B."/>
            <person name="Ganley A.R."/>
            <person name="Griffiths S.A."/>
            <person name="Guo Y."/>
            <person name="Hamelin R.C."/>
            <person name="Henrissat B."/>
            <person name="Kabir M.S."/>
            <person name="Jashni M.K."/>
            <person name="Kema G."/>
            <person name="Klaubauf S."/>
            <person name="Lapidus A."/>
            <person name="Levasseur A."/>
            <person name="Lindquist E."/>
            <person name="Mehrabi R."/>
            <person name="Ohm R.A."/>
            <person name="Owen T.J."/>
            <person name="Salamov A."/>
            <person name="Schwelm A."/>
            <person name="Schijlen E."/>
            <person name="Sun H."/>
            <person name="van den Burg H.A."/>
            <person name="van Ham R.C.H.J."/>
            <person name="Zhang S."/>
            <person name="Goodwin S.B."/>
            <person name="Grigoriev I.V."/>
            <person name="Collemare J."/>
            <person name="Bradshaw R.E."/>
        </authorList>
    </citation>
    <scope>NUCLEOTIDE SEQUENCE [LARGE SCALE GENOMIC DNA]</scope>
    <source>
        <strain evidence="2">NZE10 / CBS 128990</strain>
    </source>
</reference>
<dbReference type="Proteomes" id="UP000016933">
    <property type="component" value="Unassembled WGS sequence"/>
</dbReference>
<dbReference type="AlphaFoldDB" id="N1Q475"/>
<evidence type="ECO:0000313" key="2">
    <source>
        <dbReference type="Proteomes" id="UP000016933"/>
    </source>
</evidence>
<gene>
    <name evidence="1" type="ORF">DOTSEDRAFT_20451</name>
</gene>
<evidence type="ECO:0000313" key="1">
    <source>
        <dbReference type="EMBL" id="EME50063.1"/>
    </source>
</evidence>
<sequence length="260" mass="29245">MSGMSSMSKPGKLARRLFHSKYSILNNVKEENEDITAETKKAAVLTPTTPVNKGPHFTQVINDHYAKALRKGPERSRLTARTSQLQNDQGKVAKLGNRNGVKYELGRPNSTLDHNVPYDMQLPGKIFPAAIATHCPITSTVYEVNMYSFGDTGLYEGPEKERGEYINIMPHGMEEKDDYTPHNPNVPILKIAAKFGRRDMRRTTMAVRVNKISTRITDRDELELCGELDKKSLDILIAEIAKAQGFEVPQWKDEGEETVK</sequence>